<dbReference type="Proteomes" id="UP000266673">
    <property type="component" value="Unassembled WGS sequence"/>
</dbReference>
<accession>A0A397UAH9</accession>
<sequence length="127" mass="14249">MKSAPGRYFGLPDREISTGTVVRFARHEISTGTVVIVRHVMKSAPGRFTRREISIRTVVMVFCVVKTAQHRDGLPGRDSTGMVIWSLGCEISRMFLVQFCHLVLSYFGADVVEVFVGRFHSFSVIIV</sequence>
<organism evidence="1 2">
    <name type="scientific">Gigaspora rosea</name>
    <dbReference type="NCBI Taxonomy" id="44941"/>
    <lineage>
        <taxon>Eukaryota</taxon>
        <taxon>Fungi</taxon>
        <taxon>Fungi incertae sedis</taxon>
        <taxon>Mucoromycota</taxon>
        <taxon>Glomeromycotina</taxon>
        <taxon>Glomeromycetes</taxon>
        <taxon>Diversisporales</taxon>
        <taxon>Gigasporaceae</taxon>
        <taxon>Gigaspora</taxon>
    </lineage>
</organism>
<reference evidence="1 2" key="1">
    <citation type="submission" date="2018-06" db="EMBL/GenBank/DDBJ databases">
        <title>Comparative genomics reveals the genomic features of Rhizophagus irregularis, R. cerebriforme, R. diaphanum and Gigaspora rosea, and their symbiotic lifestyle signature.</title>
        <authorList>
            <person name="Morin E."/>
            <person name="San Clemente H."/>
            <person name="Chen E.C.H."/>
            <person name="De La Providencia I."/>
            <person name="Hainaut M."/>
            <person name="Kuo A."/>
            <person name="Kohler A."/>
            <person name="Murat C."/>
            <person name="Tang N."/>
            <person name="Roy S."/>
            <person name="Loubradou J."/>
            <person name="Henrissat B."/>
            <person name="Grigoriev I.V."/>
            <person name="Corradi N."/>
            <person name="Roux C."/>
            <person name="Martin F.M."/>
        </authorList>
    </citation>
    <scope>NUCLEOTIDE SEQUENCE [LARGE SCALE GENOMIC DNA]</scope>
    <source>
        <strain evidence="1 2">DAOM 194757</strain>
    </source>
</reference>
<evidence type="ECO:0000313" key="2">
    <source>
        <dbReference type="Proteomes" id="UP000266673"/>
    </source>
</evidence>
<evidence type="ECO:0000313" key="1">
    <source>
        <dbReference type="EMBL" id="RIB06067.1"/>
    </source>
</evidence>
<name>A0A397UAH9_9GLOM</name>
<comment type="caution">
    <text evidence="1">The sequence shown here is derived from an EMBL/GenBank/DDBJ whole genome shotgun (WGS) entry which is preliminary data.</text>
</comment>
<proteinExistence type="predicted"/>
<gene>
    <name evidence="1" type="ORF">C2G38_2047077</name>
</gene>
<keyword evidence="2" id="KW-1185">Reference proteome</keyword>
<protein>
    <submittedName>
        <fullName evidence="1">Uncharacterized protein</fullName>
    </submittedName>
</protein>
<dbReference type="AlphaFoldDB" id="A0A397UAH9"/>
<dbReference type="EMBL" id="QKWP01001873">
    <property type="protein sequence ID" value="RIB06067.1"/>
    <property type="molecule type" value="Genomic_DNA"/>
</dbReference>